<keyword evidence="5" id="KW-0539">Nucleus</keyword>
<reference evidence="8" key="1">
    <citation type="journal article" date="2023" name="Mol. Phylogenet. Evol.">
        <title>Genome-scale phylogeny and comparative genomics of the fungal order Sordariales.</title>
        <authorList>
            <person name="Hensen N."/>
            <person name="Bonometti L."/>
            <person name="Westerberg I."/>
            <person name="Brannstrom I.O."/>
            <person name="Guillou S."/>
            <person name="Cros-Aarteil S."/>
            <person name="Calhoun S."/>
            <person name="Haridas S."/>
            <person name="Kuo A."/>
            <person name="Mondo S."/>
            <person name="Pangilinan J."/>
            <person name="Riley R."/>
            <person name="LaButti K."/>
            <person name="Andreopoulos B."/>
            <person name="Lipzen A."/>
            <person name="Chen C."/>
            <person name="Yan M."/>
            <person name="Daum C."/>
            <person name="Ng V."/>
            <person name="Clum A."/>
            <person name="Steindorff A."/>
            <person name="Ohm R.A."/>
            <person name="Martin F."/>
            <person name="Silar P."/>
            <person name="Natvig D.O."/>
            <person name="Lalanne C."/>
            <person name="Gautier V."/>
            <person name="Ament-Velasquez S.L."/>
            <person name="Kruys A."/>
            <person name="Hutchinson M.I."/>
            <person name="Powell A.J."/>
            <person name="Barry K."/>
            <person name="Miller A.N."/>
            <person name="Grigoriev I.V."/>
            <person name="Debuchy R."/>
            <person name="Gladieux P."/>
            <person name="Hiltunen Thoren M."/>
            <person name="Johannesson H."/>
        </authorList>
    </citation>
    <scope>NUCLEOTIDE SEQUENCE</scope>
    <source>
        <strain evidence="8">CBS 123565</strain>
    </source>
</reference>
<evidence type="ECO:0000259" key="7">
    <source>
        <dbReference type="PROSITE" id="PS00463"/>
    </source>
</evidence>
<evidence type="ECO:0000313" key="9">
    <source>
        <dbReference type="Proteomes" id="UP001304895"/>
    </source>
</evidence>
<dbReference type="GO" id="GO:0005634">
    <property type="term" value="C:nucleus"/>
    <property type="evidence" value="ECO:0007669"/>
    <property type="project" value="UniProtKB-SubCell"/>
</dbReference>
<keyword evidence="9" id="KW-1185">Reference proteome</keyword>
<dbReference type="AlphaFoldDB" id="A0AAN6UJ65"/>
<feature type="region of interest" description="Disordered" evidence="6">
    <location>
        <begin position="50"/>
        <end position="136"/>
    </location>
</feature>
<evidence type="ECO:0000256" key="1">
    <source>
        <dbReference type="ARBA" id="ARBA00004123"/>
    </source>
</evidence>
<dbReference type="PANTHER" id="PTHR31845:SF10">
    <property type="entry name" value="ZN(II)2CYS6 TRANSCRIPTION FACTOR (EUROFUNG)"/>
    <property type="match status" value="1"/>
</dbReference>
<evidence type="ECO:0000256" key="6">
    <source>
        <dbReference type="SAM" id="MobiDB-lite"/>
    </source>
</evidence>
<feature type="compositionally biased region" description="Polar residues" evidence="6">
    <location>
        <begin position="60"/>
        <end position="71"/>
    </location>
</feature>
<dbReference type="PROSITE" id="PS00463">
    <property type="entry name" value="ZN2_CY6_FUNGAL_1"/>
    <property type="match status" value="1"/>
</dbReference>
<feature type="region of interest" description="Disordered" evidence="6">
    <location>
        <begin position="512"/>
        <end position="538"/>
    </location>
</feature>
<proteinExistence type="predicted"/>
<name>A0AAN6UJ65_9PEZI</name>
<dbReference type="InterPro" id="IPR051089">
    <property type="entry name" value="prtT"/>
</dbReference>
<dbReference type="InterPro" id="IPR001138">
    <property type="entry name" value="Zn2Cys6_DnaBD"/>
</dbReference>
<reference evidence="8" key="2">
    <citation type="submission" date="2023-05" db="EMBL/GenBank/DDBJ databases">
        <authorList>
            <consortium name="Lawrence Berkeley National Laboratory"/>
            <person name="Steindorff A."/>
            <person name="Hensen N."/>
            <person name="Bonometti L."/>
            <person name="Westerberg I."/>
            <person name="Brannstrom I.O."/>
            <person name="Guillou S."/>
            <person name="Cros-Aarteil S."/>
            <person name="Calhoun S."/>
            <person name="Haridas S."/>
            <person name="Kuo A."/>
            <person name="Mondo S."/>
            <person name="Pangilinan J."/>
            <person name="Riley R."/>
            <person name="Labutti K."/>
            <person name="Andreopoulos B."/>
            <person name="Lipzen A."/>
            <person name="Chen C."/>
            <person name="Yanf M."/>
            <person name="Daum C."/>
            <person name="Ng V."/>
            <person name="Clum A."/>
            <person name="Ohm R."/>
            <person name="Martin F."/>
            <person name="Silar P."/>
            <person name="Natvig D."/>
            <person name="Lalanne C."/>
            <person name="Gautier V."/>
            <person name="Ament-Velasquez S.L."/>
            <person name="Kruys A."/>
            <person name="Hutchinson M.I."/>
            <person name="Powell A.J."/>
            <person name="Barry K."/>
            <person name="Miller A.N."/>
            <person name="Grigoriev I.V."/>
            <person name="Debuchy R."/>
            <person name="Gladieux P."/>
            <person name="Thoren M.H."/>
            <person name="Johannesson H."/>
        </authorList>
    </citation>
    <scope>NUCLEOTIDE SEQUENCE</scope>
    <source>
        <strain evidence="8">CBS 123565</strain>
    </source>
</reference>
<evidence type="ECO:0000256" key="4">
    <source>
        <dbReference type="ARBA" id="ARBA00023163"/>
    </source>
</evidence>
<keyword evidence="3" id="KW-0238">DNA-binding</keyword>
<feature type="domain" description="Zn(2)-C6 fungal-type" evidence="7">
    <location>
        <begin position="15"/>
        <end position="47"/>
    </location>
</feature>
<comment type="caution">
    <text evidence="8">The sequence shown here is derived from an EMBL/GenBank/DDBJ whole genome shotgun (WGS) entry which is preliminary data.</text>
</comment>
<keyword evidence="2" id="KW-0805">Transcription regulation</keyword>
<evidence type="ECO:0000256" key="2">
    <source>
        <dbReference type="ARBA" id="ARBA00023015"/>
    </source>
</evidence>
<dbReference type="GO" id="GO:0000976">
    <property type="term" value="F:transcription cis-regulatory region binding"/>
    <property type="evidence" value="ECO:0007669"/>
    <property type="project" value="TreeGrafter"/>
</dbReference>
<dbReference type="PANTHER" id="PTHR31845">
    <property type="entry name" value="FINGER DOMAIN PROTEIN, PUTATIVE-RELATED"/>
    <property type="match status" value="1"/>
</dbReference>
<protein>
    <recommendedName>
        <fullName evidence="7">Zn(2)-C6 fungal-type domain-containing protein</fullName>
    </recommendedName>
</protein>
<gene>
    <name evidence="8" type="ORF">BT67DRAFT_55004</name>
</gene>
<dbReference type="GO" id="GO:0000981">
    <property type="term" value="F:DNA-binding transcription factor activity, RNA polymerase II-specific"/>
    <property type="evidence" value="ECO:0007669"/>
    <property type="project" value="InterPro"/>
</dbReference>
<dbReference type="Proteomes" id="UP001304895">
    <property type="component" value="Unassembled WGS sequence"/>
</dbReference>
<comment type="subcellular location">
    <subcellularLocation>
        <location evidence="1">Nucleus</location>
    </subcellularLocation>
</comment>
<evidence type="ECO:0000256" key="3">
    <source>
        <dbReference type="ARBA" id="ARBA00023125"/>
    </source>
</evidence>
<dbReference type="EMBL" id="MU853412">
    <property type="protein sequence ID" value="KAK4133601.1"/>
    <property type="molecule type" value="Genomic_DNA"/>
</dbReference>
<evidence type="ECO:0000256" key="5">
    <source>
        <dbReference type="ARBA" id="ARBA00023242"/>
    </source>
</evidence>
<organism evidence="8 9">
    <name type="scientific">Trichocladium antarcticum</name>
    <dbReference type="NCBI Taxonomy" id="1450529"/>
    <lineage>
        <taxon>Eukaryota</taxon>
        <taxon>Fungi</taxon>
        <taxon>Dikarya</taxon>
        <taxon>Ascomycota</taxon>
        <taxon>Pezizomycotina</taxon>
        <taxon>Sordariomycetes</taxon>
        <taxon>Sordariomycetidae</taxon>
        <taxon>Sordariales</taxon>
        <taxon>Chaetomiaceae</taxon>
        <taxon>Trichocladium</taxon>
    </lineage>
</organism>
<dbReference type="GO" id="GO:0008270">
    <property type="term" value="F:zinc ion binding"/>
    <property type="evidence" value="ECO:0007669"/>
    <property type="project" value="InterPro"/>
</dbReference>
<accession>A0AAN6UJ65</accession>
<evidence type="ECO:0000313" key="8">
    <source>
        <dbReference type="EMBL" id="KAK4133601.1"/>
    </source>
</evidence>
<keyword evidence="4" id="KW-0804">Transcription</keyword>
<sequence>MMRTRAIQTTKWGTACAQCAAAKAKCSGRPGNQGSKCDRCERLLKQCTDQAHRPRKVRQSRQSQQTDTGSPNFDGMLESLVSTPEHPSSPAAADLGLDTSSVRSHLSGPLDRPSLFRSSSSHSQQNVDGAPEPYGANSFYAPTPSVGRDMIFDVREDMDQVLFSKYCAEFMPQHPFVIIPRHISAVALKLHHPLLMLAITVVASFEDLQTMHARMHHVTNCIADRMFRQAERSLDLLMGIVVILGWHHYHCVRHSQLNNLLCLAESLVSDLGLNKRSPVGHGGVEDGRAIEEKRLLLGVWYLRSSVAMHLHQLTSMPFTLYMRQCLVDIAEAKEHSLDQVVVHFVKTQYLAERVAVLKTPLQGSTDLSSEKVALDRNDEDRGAQERGAALAGCQGYLDRLVRELPGSLKDDAMIATQFNTVALRLSEPRGSDMAHSHGTDVSMNEAASFSANAPTIETLLQGANIRARDWFQSWISRVPVSRYRSLPSHAILQLLYAAGAVLCRPVLEPSVSGAVSAPETSSSVSSGHPQLNSPDDPTPVLNRLIALGATRFDMDRFWTALGERHDDKCRQAGSGGEDHLIDGLNEAGEDLLGAVMSAGIQGRPRREGPSSAHTLGDAYRPLLESQASQSMYHANMFVPPSRVPSAGPGPISEPVLSATPQILQPQPSQWAGVLPWDSGSSSWATPEGMDPQAWLRETGQGNPPYGWGVDRRY</sequence>